<accession>A0A7X0LVA2</accession>
<keyword evidence="1" id="KW-0472">Membrane</keyword>
<protein>
    <submittedName>
        <fullName evidence="2">Uncharacterized membrane protein YoaK (UPF0700 family)</fullName>
    </submittedName>
</protein>
<feature type="transmembrane region" description="Helical" evidence="1">
    <location>
        <begin position="72"/>
        <end position="97"/>
    </location>
</feature>
<gene>
    <name evidence="2" type="ORF">HNR53_000697</name>
</gene>
<feature type="transmembrane region" description="Helical" evidence="1">
    <location>
        <begin position="30"/>
        <end position="52"/>
    </location>
</feature>
<organism evidence="2 3">
    <name type="scientific">Bacillus benzoevorans</name>
    <dbReference type="NCBI Taxonomy" id="1456"/>
    <lineage>
        <taxon>Bacteria</taxon>
        <taxon>Bacillati</taxon>
        <taxon>Bacillota</taxon>
        <taxon>Bacilli</taxon>
        <taxon>Bacillales</taxon>
        <taxon>Bacillaceae</taxon>
        <taxon>Bacillus</taxon>
    </lineage>
</organism>
<dbReference type="Proteomes" id="UP000531594">
    <property type="component" value="Unassembled WGS sequence"/>
</dbReference>
<keyword evidence="3" id="KW-1185">Reference proteome</keyword>
<evidence type="ECO:0000256" key="1">
    <source>
        <dbReference type="SAM" id="Phobius"/>
    </source>
</evidence>
<dbReference type="AlphaFoldDB" id="A0A7X0LVA2"/>
<evidence type="ECO:0000313" key="2">
    <source>
        <dbReference type="EMBL" id="MBB6444089.1"/>
    </source>
</evidence>
<evidence type="ECO:0000313" key="3">
    <source>
        <dbReference type="Proteomes" id="UP000531594"/>
    </source>
</evidence>
<name>A0A7X0LVA2_9BACI</name>
<dbReference type="RefSeq" id="WP_184522836.1">
    <property type="nucleotide sequence ID" value="NZ_JACHGK010000002.1"/>
</dbReference>
<sequence length="106" mass="11419">MDFLVLLLIPALIGYSLYSYLKRKGNRRGLLILTIISLSFVTGMIIGSFIGMDLGGNYYGDFVFNGGRGYEAAGQIGAIIGGLLGAVCGLLLVLLIFRNKGNRKLK</sequence>
<reference evidence="2 3" key="1">
    <citation type="submission" date="2020-08" db="EMBL/GenBank/DDBJ databases">
        <title>Genomic Encyclopedia of Type Strains, Phase IV (KMG-IV): sequencing the most valuable type-strain genomes for metagenomic binning, comparative biology and taxonomic classification.</title>
        <authorList>
            <person name="Goeker M."/>
        </authorList>
    </citation>
    <scope>NUCLEOTIDE SEQUENCE [LARGE SCALE GENOMIC DNA]</scope>
    <source>
        <strain evidence="2 3">DSM 5391</strain>
    </source>
</reference>
<feature type="transmembrane region" description="Helical" evidence="1">
    <location>
        <begin position="6"/>
        <end position="21"/>
    </location>
</feature>
<comment type="caution">
    <text evidence="2">The sequence shown here is derived from an EMBL/GenBank/DDBJ whole genome shotgun (WGS) entry which is preliminary data.</text>
</comment>
<proteinExistence type="predicted"/>
<keyword evidence="1" id="KW-1133">Transmembrane helix</keyword>
<keyword evidence="1" id="KW-0812">Transmembrane</keyword>
<dbReference type="EMBL" id="JACHGK010000002">
    <property type="protein sequence ID" value="MBB6444089.1"/>
    <property type="molecule type" value="Genomic_DNA"/>
</dbReference>